<reference evidence="5" key="1">
    <citation type="submission" date="2021-02" db="EMBL/GenBank/DDBJ databases">
        <title>First Annotated Genome of the Yellow-green Alga Tribonema minus.</title>
        <authorList>
            <person name="Mahan K.M."/>
        </authorList>
    </citation>
    <scope>NUCLEOTIDE SEQUENCE</scope>
    <source>
        <strain evidence="5">UTEX B ZZ1240</strain>
    </source>
</reference>
<keyword evidence="6" id="KW-1185">Reference proteome</keyword>
<dbReference type="PROSITE" id="PS50250">
    <property type="entry name" value="PCI"/>
    <property type="match status" value="1"/>
</dbReference>
<sequence>MVQPMQLPARHAAMRPVVEHEYFDHRVVPQLEAYLAEQASSGTYDFEANKALLKLYQFFPDLVKADMVALAAGKALMALPAPDFAALSYLAPAAALAAEPLTSLARALDALEGARYGAFWAVTREPEAAALIQRLPGFADQARRVALSALAATFQSVPLSALEEAVALSGAELEAFVGGLGGEVKLGDGRAAFARNEFNQMQPKRFKESVEFEKVLKAVGTLSG</sequence>
<name>A0A835Z1S6_9STRA</name>
<dbReference type="PANTHER" id="PTHR13022:SF0">
    <property type="entry name" value="EUKARYOTIC TRANSLATION INITIATION FACTOR 3 SUBUNIT K"/>
    <property type="match status" value="1"/>
</dbReference>
<evidence type="ECO:0000313" key="6">
    <source>
        <dbReference type="Proteomes" id="UP000664859"/>
    </source>
</evidence>
<organism evidence="5 6">
    <name type="scientific">Tribonema minus</name>
    <dbReference type="NCBI Taxonomy" id="303371"/>
    <lineage>
        <taxon>Eukaryota</taxon>
        <taxon>Sar</taxon>
        <taxon>Stramenopiles</taxon>
        <taxon>Ochrophyta</taxon>
        <taxon>PX clade</taxon>
        <taxon>Xanthophyceae</taxon>
        <taxon>Tribonematales</taxon>
        <taxon>Tribonemataceae</taxon>
        <taxon>Tribonema</taxon>
    </lineage>
</organism>
<dbReference type="Gene3D" id="1.25.40.250">
    <property type="entry name" value="ARM repeat, domain 1"/>
    <property type="match status" value="1"/>
</dbReference>
<dbReference type="GO" id="GO:0005852">
    <property type="term" value="C:eukaryotic translation initiation factor 3 complex"/>
    <property type="evidence" value="ECO:0007669"/>
    <property type="project" value="InterPro"/>
</dbReference>
<dbReference type="InterPro" id="IPR016020">
    <property type="entry name" value="Transl_init_fac_sub12_N_euk"/>
</dbReference>
<evidence type="ECO:0000313" key="5">
    <source>
        <dbReference type="EMBL" id="KAG5184843.1"/>
    </source>
</evidence>
<dbReference type="PANTHER" id="PTHR13022">
    <property type="entry name" value="EUKARYOTIC TRANSLATION INITIATION FACTOR 3 SUBUNIT 11"/>
    <property type="match status" value="1"/>
</dbReference>
<dbReference type="Proteomes" id="UP000664859">
    <property type="component" value="Unassembled WGS sequence"/>
</dbReference>
<gene>
    <name evidence="5" type="ORF">JKP88DRAFT_208120</name>
</gene>
<dbReference type="InterPro" id="IPR000717">
    <property type="entry name" value="PCI_dom"/>
</dbReference>
<keyword evidence="2 5" id="KW-0396">Initiation factor</keyword>
<evidence type="ECO:0000259" key="4">
    <source>
        <dbReference type="PROSITE" id="PS50250"/>
    </source>
</evidence>
<dbReference type="InterPro" id="IPR036388">
    <property type="entry name" value="WH-like_DNA-bd_sf"/>
</dbReference>
<dbReference type="EMBL" id="JAFCMP010000148">
    <property type="protein sequence ID" value="KAG5184843.1"/>
    <property type="molecule type" value="Genomic_DNA"/>
</dbReference>
<dbReference type="InterPro" id="IPR016024">
    <property type="entry name" value="ARM-type_fold"/>
</dbReference>
<dbReference type="AlphaFoldDB" id="A0A835Z1S6"/>
<keyword evidence="3" id="KW-0648">Protein biosynthesis</keyword>
<dbReference type="InterPro" id="IPR009374">
    <property type="entry name" value="eIF3k"/>
</dbReference>
<dbReference type="GO" id="GO:0006446">
    <property type="term" value="P:regulation of translational initiation"/>
    <property type="evidence" value="ECO:0007669"/>
    <property type="project" value="InterPro"/>
</dbReference>
<dbReference type="SUPFAM" id="SSF48371">
    <property type="entry name" value="ARM repeat"/>
    <property type="match status" value="1"/>
</dbReference>
<evidence type="ECO:0000256" key="1">
    <source>
        <dbReference type="ARBA" id="ARBA00022490"/>
    </source>
</evidence>
<dbReference type="Pfam" id="PF10075">
    <property type="entry name" value="CSN8_PSD8_EIF3K"/>
    <property type="match status" value="1"/>
</dbReference>
<dbReference type="GO" id="GO:0003743">
    <property type="term" value="F:translation initiation factor activity"/>
    <property type="evidence" value="ECO:0007669"/>
    <property type="project" value="UniProtKB-KW"/>
</dbReference>
<accession>A0A835Z1S6</accession>
<comment type="caution">
    <text evidence="5">The sequence shown here is derived from an EMBL/GenBank/DDBJ whole genome shotgun (WGS) entry which is preliminary data.</text>
</comment>
<proteinExistence type="predicted"/>
<evidence type="ECO:0000256" key="2">
    <source>
        <dbReference type="ARBA" id="ARBA00022540"/>
    </source>
</evidence>
<dbReference type="GO" id="GO:0043022">
    <property type="term" value="F:ribosome binding"/>
    <property type="evidence" value="ECO:0007669"/>
    <property type="project" value="InterPro"/>
</dbReference>
<evidence type="ECO:0000256" key="3">
    <source>
        <dbReference type="ARBA" id="ARBA00022917"/>
    </source>
</evidence>
<protein>
    <submittedName>
        <fullName evidence="5">Eukaryotic translation initiation factor 3 k subunit</fullName>
    </submittedName>
</protein>
<dbReference type="Gene3D" id="1.10.10.10">
    <property type="entry name" value="Winged helix-like DNA-binding domain superfamily/Winged helix DNA-binding domain"/>
    <property type="match status" value="1"/>
</dbReference>
<feature type="domain" description="PCI" evidence="4">
    <location>
        <begin position="44"/>
        <end position="209"/>
    </location>
</feature>
<dbReference type="OrthoDB" id="337745at2759"/>
<dbReference type="InterPro" id="IPR033464">
    <property type="entry name" value="CSN8_PSD8_EIF3K"/>
</dbReference>
<keyword evidence="1" id="KW-0963">Cytoplasm</keyword>